<dbReference type="KEGG" id="cja:CJA_0209"/>
<dbReference type="Proteomes" id="UP000001036">
    <property type="component" value="Chromosome"/>
</dbReference>
<gene>
    <name evidence="2" type="ordered locus">CJA_0209</name>
</gene>
<dbReference type="HOGENOM" id="CLU_2932814_0_0_6"/>
<accession>B3PGF4</accession>
<proteinExistence type="predicted"/>
<evidence type="ECO:0000313" key="3">
    <source>
        <dbReference type="Proteomes" id="UP000001036"/>
    </source>
</evidence>
<dbReference type="EMBL" id="CP000934">
    <property type="protein sequence ID" value="ACE82682.1"/>
    <property type="molecule type" value="Genomic_DNA"/>
</dbReference>
<name>B3PGF4_CELJU</name>
<dbReference type="AlphaFoldDB" id="B3PGF4"/>
<reference evidence="2 3" key="1">
    <citation type="journal article" date="2008" name="J. Bacteriol.">
        <title>Insights into plant cell wall degradation from the genome sequence of the soil bacterium Cellvibrio japonicus.</title>
        <authorList>
            <person name="Deboy R.T."/>
            <person name="Mongodin E.F."/>
            <person name="Fouts D.E."/>
            <person name="Tailford L.E."/>
            <person name="Khouri H."/>
            <person name="Emerson J.B."/>
            <person name="Mohamoud Y."/>
            <person name="Watkins K."/>
            <person name="Henrissat B."/>
            <person name="Gilbert H.J."/>
            <person name="Nelson K.E."/>
        </authorList>
    </citation>
    <scope>NUCLEOTIDE SEQUENCE [LARGE SCALE GENOMIC DNA]</scope>
    <source>
        <strain evidence="2 3">Ueda107</strain>
    </source>
</reference>
<dbReference type="STRING" id="498211.CJA_0209"/>
<protein>
    <submittedName>
        <fullName evidence="2">Uncharacterized protein</fullName>
    </submittedName>
</protein>
<evidence type="ECO:0000256" key="1">
    <source>
        <dbReference type="SAM" id="MobiDB-lite"/>
    </source>
</evidence>
<organism evidence="2 3">
    <name type="scientific">Cellvibrio japonicus (strain Ueda107)</name>
    <name type="common">Pseudomonas fluorescens subsp. cellulosa</name>
    <dbReference type="NCBI Taxonomy" id="498211"/>
    <lineage>
        <taxon>Bacteria</taxon>
        <taxon>Pseudomonadati</taxon>
        <taxon>Pseudomonadota</taxon>
        <taxon>Gammaproteobacteria</taxon>
        <taxon>Cellvibrionales</taxon>
        <taxon>Cellvibrionaceae</taxon>
        <taxon>Cellvibrio</taxon>
    </lineage>
</organism>
<evidence type="ECO:0000313" key="2">
    <source>
        <dbReference type="EMBL" id="ACE82682.1"/>
    </source>
</evidence>
<sequence length="60" mass="6550">MTGIRKALWAFAACNRLWMGFVCRWVPAAVAGWHLPEGVGPGEVPKGRLFSPSHGTDVKE</sequence>
<feature type="region of interest" description="Disordered" evidence="1">
    <location>
        <begin position="39"/>
        <end position="60"/>
    </location>
</feature>
<keyword evidence="3" id="KW-1185">Reference proteome</keyword>